<protein>
    <recommendedName>
        <fullName evidence="3">Nuclease HARBI1</fullName>
    </recommendedName>
</protein>
<dbReference type="InterPro" id="IPR026103">
    <property type="entry name" value="HARBI1_animal"/>
</dbReference>
<evidence type="ECO:0000313" key="2">
    <source>
        <dbReference type="Proteomes" id="UP000005408"/>
    </source>
</evidence>
<dbReference type="AlphaFoldDB" id="A0A8W8I2N3"/>
<proteinExistence type="predicted"/>
<reference evidence="1" key="1">
    <citation type="submission" date="2022-08" db="UniProtKB">
        <authorList>
            <consortium name="EnsemblMetazoa"/>
        </authorList>
    </citation>
    <scope>IDENTIFICATION</scope>
    <source>
        <strain evidence="1">05x7-T-G4-1.051#20</strain>
    </source>
</reference>
<evidence type="ECO:0008006" key="3">
    <source>
        <dbReference type="Google" id="ProtNLM"/>
    </source>
</evidence>
<dbReference type="Proteomes" id="UP000005408">
    <property type="component" value="Unassembled WGS sequence"/>
</dbReference>
<dbReference type="EnsemblMetazoa" id="G12220.1">
    <property type="protein sequence ID" value="G12220.1:cds"/>
    <property type="gene ID" value="G12220"/>
</dbReference>
<name>A0A8W8I2N3_MAGGI</name>
<evidence type="ECO:0000313" key="1">
    <source>
        <dbReference type="EnsemblMetazoa" id="G12220.1:cds"/>
    </source>
</evidence>
<keyword evidence="2" id="KW-1185">Reference proteome</keyword>
<accession>A0A8W8I2N3</accession>
<organism evidence="1 2">
    <name type="scientific">Magallana gigas</name>
    <name type="common">Pacific oyster</name>
    <name type="synonym">Crassostrea gigas</name>
    <dbReference type="NCBI Taxonomy" id="29159"/>
    <lineage>
        <taxon>Eukaryota</taxon>
        <taxon>Metazoa</taxon>
        <taxon>Spiralia</taxon>
        <taxon>Lophotrochozoa</taxon>
        <taxon>Mollusca</taxon>
        <taxon>Bivalvia</taxon>
        <taxon>Autobranchia</taxon>
        <taxon>Pteriomorphia</taxon>
        <taxon>Ostreida</taxon>
        <taxon>Ostreoidea</taxon>
        <taxon>Ostreidae</taxon>
        <taxon>Magallana</taxon>
    </lineage>
</organism>
<sequence length="189" mass="21578">MAAIVRRRRRRRQNAVPVRRPRVFQDLSNPLESLDEEEVYQRYRFSTETILFIVDGVNNILETDTARNRPIPPLIQVLLFLRFVATGAHLRLVGDSLNVSESSAGRVVKSVARAIIEVFTHMIKFPVGDMASKVREGFRRIADRQDTQVSYNICDLNIRDYQPQLLQDPAAPARNDGVLKRAAITNGFF</sequence>
<dbReference type="PRINTS" id="PR02086">
    <property type="entry name" value="PUTNUCHARBI1"/>
</dbReference>